<accession>A0A919IM11</accession>
<evidence type="ECO:0000313" key="4">
    <source>
        <dbReference type="Proteomes" id="UP000619479"/>
    </source>
</evidence>
<feature type="region of interest" description="Disordered" evidence="1">
    <location>
        <begin position="62"/>
        <end position="95"/>
    </location>
</feature>
<protein>
    <submittedName>
        <fullName evidence="3">Uncharacterized protein</fullName>
    </submittedName>
</protein>
<name>A0A919IM11_9ACTN</name>
<feature type="signal peptide" evidence="2">
    <location>
        <begin position="1"/>
        <end position="27"/>
    </location>
</feature>
<reference evidence="3" key="1">
    <citation type="submission" date="2021-01" db="EMBL/GenBank/DDBJ databases">
        <title>Whole genome shotgun sequence of Actinoplanes cyaneus NBRC 14990.</title>
        <authorList>
            <person name="Komaki H."/>
            <person name="Tamura T."/>
        </authorList>
    </citation>
    <scope>NUCLEOTIDE SEQUENCE</scope>
    <source>
        <strain evidence="3">NBRC 14990</strain>
    </source>
</reference>
<sequence>MPVVSARVTPLRLVTAALLVSPLIALTACGGAGTAEETWVTPTAVESTLGLPVVAPVTVTPAGTAAPSPSPSKSVKPSRTPSKSPSATRTSAKPVVSDRKLCASVISAKEDLAGTLLGNMDDDGDVPAGIAGPAFKKFARALSSAAGTGGTTKVTSAVRRLAAAVSKVAAAKDPMAASEGSAPSAADDRLDAACAAAGATGY</sequence>
<evidence type="ECO:0000313" key="3">
    <source>
        <dbReference type="EMBL" id="GID67531.1"/>
    </source>
</evidence>
<gene>
    <name evidence="3" type="ORF">Acy02nite_54120</name>
</gene>
<proteinExistence type="predicted"/>
<feature type="compositionally biased region" description="Low complexity" evidence="1">
    <location>
        <begin position="62"/>
        <end position="93"/>
    </location>
</feature>
<dbReference type="EMBL" id="BOMH01000040">
    <property type="protein sequence ID" value="GID67531.1"/>
    <property type="molecule type" value="Genomic_DNA"/>
</dbReference>
<dbReference type="AlphaFoldDB" id="A0A919IM11"/>
<evidence type="ECO:0000256" key="2">
    <source>
        <dbReference type="SAM" id="SignalP"/>
    </source>
</evidence>
<feature type="chain" id="PRO_5039334999" evidence="2">
    <location>
        <begin position="28"/>
        <end position="202"/>
    </location>
</feature>
<keyword evidence="2" id="KW-0732">Signal</keyword>
<keyword evidence="4" id="KW-1185">Reference proteome</keyword>
<organism evidence="3 4">
    <name type="scientific">Actinoplanes cyaneus</name>
    <dbReference type="NCBI Taxonomy" id="52696"/>
    <lineage>
        <taxon>Bacteria</taxon>
        <taxon>Bacillati</taxon>
        <taxon>Actinomycetota</taxon>
        <taxon>Actinomycetes</taxon>
        <taxon>Micromonosporales</taxon>
        <taxon>Micromonosporaceae</taxon>
        <taxon>Actinoplanes</taxon>
    </lineage>
</organism>
<comment type="caution">
    <text evidence="3">The sequence shown here is derived from an EMBL/GenBank/DDBJ whole genome shotgun (WGS) entry which is preliminary data.</text>
</comment>
<dbReference type="PROSITE" id="PS51257">
    <property type="entry name" value="PROKAR_LIPOPROTEIN"/>
    <property type="match status" value="1"/>
</dbReference>
<evidence type="ECO:0000256" key="1">
    <source>
        <dbReference type="SAM" id="MobiDB-lite"/>
    </source>
</evidence>
<dbReference type="Proteomes" id="UP000619479">
    <property type="component" value="Unassembled WGS sequence"/>
</dbReference>